<evidence type="ECO:0000313" key="4">
    <source>
        <dbReference type="EMBL" id="GMF52226.1"/>
    </source>
</evidence>
<feature type="domain" description="Peptidase A2" evidence="3">
    <location>
        <begin position="223"/>
        <end position="262"/>
    </location>
</feature>
<evidence type="ECO:0000256" key="1">
    <source>
        <dbReference type="ARBA" id="ARBA00022801"/>
    </source>
</evidence>
<dbReference type="PROSITE" id="PS50175">
    <property type="entry name" value="ASP_PROT_RETROV"/>
    <property type="match status" value="1"/>
</dbReference>
<dbReference type="GO" id="GO:0004190">
    <property type="term" value="F:aspartic-type endopeptidase activity"/>
    <property type="evidence" value="ECO:0007669"/>
    <property type="project" value="InterPro"/>
</dbReference>
<dbReference type="EMBL" id="BSXT01003057">
    <property type="protein sequence ID" value="GMF52226.1"/>
    <property type="molecule type" value="Genomic_DNA"/>
</dbReference>
<comment type="caution">
    <text evidence="4">The sequence shown here is derived from an EMBL/GenBank/DDBJ whole genome shotgun (WGS) entry which is preliminary data.</text>
</comment>
<dbReference type="OrthoDB" id="1047367at2759"/>
<dbReference type="CDD" id="cd00303">
    <property type="entry name" value="retropepsin_like"/>
    <property type="match status" value="1"/>
</dbReference>
<keyword evidence="1" id="KW-0378">Hydrolase</keyword>
<dbReference type="AlphaFoldDB" id="A0A9W6Y3Y8"/>
<evidence type="ECO:0000313" key="5">
    <source>
        <dbReference type="Proteomes" id="UP001165121"/>
    </source>
</evidence>
<gene>
    <name evidence="4" type="ORF">Pfra01_002132900</name>
</gene>
<feature type="region of interest" description="Disordered" evidence="2">
    <location>
        <begin position="521"/>
        <end position="576"/>
    </location>
</feature>
<accession>A0A9W6Y3Y8</accession>
<protein>
    <submittedName>
        <fullName evidence="4">Unnamed protein product</fullName>
    </submittedName>
</protein>
<dbReference type="Pfam" id="PF13650">
    <property type="entry name" value="Asp_protease_2"/>
    <property type="match status" value="1"/>
</dbReference>
<dbReference type="SUPFAM" id="SSF50630">
    <property type="entry name" value="Acid proteases"/>
    <property type="match status" value="1"/>
</dbReference>
<organism evidence="4 5">
    <name type="scientific">Phytophthora fragariaefolia</name>
    <dbReference type="NCBI Taxonomy" id="1490495"/>
    <lineage>
        <taxon>Eukaryota</taxon>
        <taxon>Sar</taxon>
        <taxon>Stramenopiles</taxon>
        <taxon>Oomycota</taxon>
        <taxon>Peronosporomycetes</taxon>
        <taxon>Peronosporales</taxon>
        <taxon>Peronosporaceae</taxon>
        <taxon>Phytophthora</taxon>
    </lineage>
</organism>
<dbReference type="Proteomes" id="UP001165121">
    <property type="component" value="Unassembled WGS sequence"/>
</dbReference>
<feature type="region of interest" description="Disordered" evidence="2">
    <location>
        <begin position="590"/>
        <end position="614"/>
    </location>
</feature>
<dbReference type="GO" id="GO:0006508">
    <property type="term" value="P:proteolysis"/>
    <property type="evidence" value="ECO:0007669"/>
    <property type="project" value="InterPro"/>
</dbReference>
<reference evidence="4" key="1">
    <citation type="submission" date="2023-04" db="EMBL/GenBank/DDBJ databases">
        <title>Phytophthora fragariaefolia NBRC 109709.</title>
        <authorList>
            <person name="Ichikawa N."/>
            <person name="Sato H."/>
            <person name="Tonouchi N."/>
        </authorList>
    </citation>
    <scope>NUCLEOTIDE SEQUENCE</scope>
    <source>
        <strain evidence="4">NBRC 109709</strain>
    </source>
</reference>
<sequence length="614" mass="66907">MWMLEQSVIGPLGTATRLPVVATAEVTAQLAEMIEASANAPTTEIAETADMTTVRGVPMIAENDAVTRLSDPAMVLVQHAEAAGTQHTSAVGGANSATERFKLGGSPTLTGLECTGPPQSVEAAVEANHVFAFVAKAHRPEMCCVRSDGLECEYDGQNELGDPEEDRRAVASMVTGTRRVAERHSKMMKLSPGERMGWWSEQKFDRRVRMRALVLGAVNDVRTKILLDTGANVSAVSESFARRLHLKRRTNSDRQIDVQGIGKGKVLTSSRATVKVTLGWQVVYGFEVWSMPHHAGVDLILGTDFMIPAGIRLDLYNSTARLPDEVEIPLIKSRSAWLTESTYGDRVSDGPAESLSIPARMRAEFTLRRKQPSEDTHEFWVRRPKGWIPTDAHSSRGKPTRVLLTNVSGKPVWCPAHFPVILWAPHGELPPDDGYVRLNSAKYSDWQVLAYGAAMDKDLLKREQQLYADRLARQPPAVERRQYAVPKDVMKRSPRRVDNGEAELTCAQQHELLERAANALAESASDRTEAAVTPTKSARDGLHQSETTESTTNDLVHYEPAESAGDDPASSVQAVATSCELTDCDVAEPAAAAPTDAAEWDDGPNAGAAHQPLS</sequence>
<evidence type="ECO:0000259" key="3">
    <source>
        <dbReference type="PROSITE" id="PS50175"/>
    </source>
</evidence>
<proteinExistence type="predicted"/>
<dbReference type="InterPro" id="IPR021109">
    <property type="entry name" value="Peptidase_aspartic_dom_sf"/>
</dbReference>
<dbReference type="InterPro" id="IPR001995">
    <property type="entry name" value="Peptidase_A2_cat"/>
</dbReference>
<evidence type="ECO:0000256" key="2">
    <source>
        <dbReference type="SAM" id="MobiDB-lite"/>
    </source>
</evidence>
<dbReference type="Gene3D" id="2.40.70.10">
    <property type="entry name" value="Acid Proteases"/>
    <property type="match status" value="1"/>
</dbReference>
<name>A0A9W6Y3Y8_9STRA</name>
<feature type="compositionally biased region" description="Polar residues" evidence="2">
    <location>
        <begin position="544"/>
        <end position="554"/>
    </location>
</feature>
<keyword evidence="5" id="KW-1185">Reference proteome</keyword>